<keyword evidence="2" id="KW-1185">Reference proteome</keyword>
<sequence>MDNHDWLMNSEVLTILRQLRKRLKAEFDINLRFSGFDFEQQLALAKSKTVDTETLRMIAELELRRGEPFRTGDEIPMRLYRGQPILQEPPKKQDIYELIYGDELALHQKGPHEPQLVTKTLRGQQVLREQNLMASGRLRIYRGRFLVDGSS</sequence>
<accession>A0A1M4Z9F6</accession>
<evidence type="ECO:0000313" key="1">
    <source>
        <dbReference type="EMBL" id="SHF14703.1"/>
    </source>
</evidence>
<gene>
    <name evidence="1" type="ORF">SAMN04487965_1479</name>
</gene>
<dbReference type="AlphaFoldDB" id="A0A1M4Z9F6"/>
<protein>
    <submittedName>
        <fullName evidence="1">Uncharacterized protein</fullName>
    </submittedName>
</protein>
<organism evidence="1 2">
    <name type="scientific">Microbulbifer donghaiensis</name>
    <dbReference type="NCBI Taxonomy" id="494016"/>
    <lineage>
        <taxon>Bacteria</taxon>
        <taxon>Pseudomonadati</taxon>
        <taxon>Pseudomonadota</taxon>
        <taxon>Gammaproteobacteria</taxon>
        <taxon>Cellvibrionales</taxon>
        <taxon>Microbulbiferaceae</taxon>
        <taxon>Microbulbifer</taxon>
    </lineage>
</organism>
<reference evidence="2" key="1">
    <citation type="submission" date="2016-11" db="EMBL/GenBank/DDBJ databases">
        <authorList>
            <person name="Varghese N."/>
            <person name="Submissions S."/>
        </authorList>
    </citation>
    <scope>NUCLEOTIDE SEQUENCE [LARGE SCALE GENOMIC DNA]</scope>
    <source>
        <strain evidence="2">CGMCC 1.7063</strain>
    </source>
</reference>
<proteinExistence type="predicted"/>
<evidence type="ECO:0000313" key="2">
    <source>
        <dbReference type="Proteomes" id="UP000184170"/>
    </source>
</evidence>
<dbReference type="RefSeq" id="WP_073273193.1">
    <property type="nucleotide sequence ID" value="NZ_FQVA01000001.1"/>
</dbReference>
<dbReference type="EMBL" id="FQVA01000001">
    <property type="protein sequence ID" value="SHF14703.1"/>
    <property type="molecule type" value="Genomic_DNA"/>
</dbReference>
<name>A0A1M4Z9F6_9GAMM</name>
<dbReference type="OrthoDB" id="5736003at2"/>
<dbReference type="Proteomes" id="UP000184170">
    <property type="component" value="Unassembled WGS sequence"/>
</dbReference>